<evidence type="ECO:0000313" key="2">
    <source>
        <dbReference type="EMBL" id="GAE25225.1"/>
    </source>
</evidence>
<dbReference type="Proteomes" id="UP000018890">
    <property type="component" value="Unassembled WGS sequence"/>
</dbReference>
<name>W4PZV1_9BACI</name>
<keyword evidence="3" id="KW-1185">Reference proteome</keyword>
<evidence type="ECO:0000313" key="3">
    <source>
        <dbReference type="Proteomes" id="UP000018890"/>
    </source>
</evidence>
<evidence type="ECO:0000259" key="1">
    <source>
        <dbReference type="Pfam" id="PF10137"/>
    </source>
</evidence>
<organism evidence="2 3">
    <name type="scientific">Halalkalibacter wakoensis JCM 9140</name>
    <dbReference type="NCBI Taxonomy" id="1236970"/>
    <lineage>
        <taxon>Bacteria</taxon>
        <taxon>Bacillati</taxon>
        <taxon>Bacillota</taxon>
        <taxon>Bacilli</taxon>
        <taxon>Bacillales</taxon>
        <taxon>Bacillaceae</taxon>
        <taxon>Halalkalibacter</taxon>
    </lineage>
</organism>
<sequence length="289" mass="32491">MEALERQLNENDFAIFVFSPDDVATIRGSESFITRDNTLFEMGLFWGRLKRERVFFIVPDVTPDTDGVGGLRIPSDLAALTVLTYQVRSDNNYNAAVNVACGKIQTIIEELGSFEDPALLLHEALETSEQDYAIIRLLRTLSKHLLKDASNKYEYLSEAVRSTYMVPPSYFVEGIGVWLKEENQDYTGLRQIAGNEGQGKFYDFGVNTGKNQSERIVVVDCLLNSEELVLLKNNTSFDKKYVLCYPIGNEIVLTVALTGRVSLSEAEMDQIFLDNHKLLGIINYLFGGV</sequence>
<proteinExistence type="predicted"/>
<feature type="domain" description="CD-NTase-associated protein 12/Pycsar effector protein TIR" evidence="1">
    <location>
        <begin position="2"/>
        <end position="85"/>
    </location>
</feature>
<dbReference type="GO" id="GO:0050135">
    <property type="term" value="F:NADP+ nucleosidase activity"/>
    <property type="evidence" value="ECO:0007669"/>
    <property type="project" value="InterPro"/>
</dbReference>
<dbReference type="InterPro" id="IPR019302">
    <property type="entry name" value="CAP12/PCTIR_TIR_dom"/>
</dbReference>
<accession>W4PZV1</accession>
<reference evidence="2" key="1">
    <citation type="journal article" date="2014" name="Genome Announc.">
        <title>Draft Genome Sequences of Three Alkaliphilic Bacillus Strains, Bacillus wakoensis JCM 9140T, Bacillus akibai JCM 9157T, and Bacillus hemicellulosilyticus JCM 9152T.</title>
        <authorList>
            <person name="Yuki M."/>
            <person name="Oshima K."/>
            <person name="Suda W."/>
            <person name="Oshida Y."/>
            <person name="Kitamura K."/>
            <person name="Iida T."/>
            <person name="Hattori M."/>
            <person name="Ohkuma M."/>
        </authorList>
    </citation>
    <scope>NUCLEOTIDE SEQUENCE [LARGE SCALE GENOMIC DNA]</scope>
    <source>
        <strain evidence="2">JCM 9140</strain>
    </source>
</reference>
<dbReference type="EMBL" id="BAUT01000007">
    <property type="protein sequence ID" value="GAE25225.1"/>
    <property type="molecule type" value="Genomic_DNA"/>
</dbReference>
<comment type="caution">
    <text evidence="2">The sequence shown here is derived from an EMBL/GenBank/DDBJ whole genome shotgun (WGS) entry which is preliminary data.</text>
</comment>
<dbReference type="AlphaFoldDB" id="W4PZV1"/>
<protein>
    <recommendedName>
        <fullName evidence="1">CD-NTase-associated protein 12/Pycsar effector protein TIR domain-containing protein</fullName>
    </recommendedName>
</protein>
<dbReference type="STRING" id="1236970.JCM9140_1205"/>
<gene>
    <name evidence="2" type="ORF">JCM9140_1205</name>
</gene>
<dbReference type="Pfam" id="PF10137">
    <property type="entry name" value="CAP12-PCTIR_TIR"/>
    <property type="match status" value="1"/>
</dbReference>